<reference evidence="3 4" key="1">
    <citation type="submission" date="2016-04" db="EMBL/GenBank/DDBJ databases">
        <authorList>
            <person name="Evans L.H."/>
            <person name="Alamgir A."/>
            <person name="Owens N."/>
            <person name="Weber N.D."/>
            <person name="Virtaneva K."/>
            <person name="Barbian K."/>
            <person name="Babar A."/>
            <person name="Rosenke K."/>
        </authorList>
    </citation>
    <scope>NUCLEOTIDE SEQUENCE [LARGE SCALE GENOMIC DNA]</scope>
    <source>
        <strain evidence="3 4">IFM 0406</strain>
    </source>
</reference>
<evidence type="ECO:0000313" key="4">
    <source>
        <dbReference type="Proteomes" id="UP000076512"/>
    </source>
</evidence>
<feature type="region of interest" description="Disordered" evidence="2">
    <location>
        <begin position="1"/>
        <end position="23"/>
    </location>
</feature>
<comment type="caution">
    <text evidence="3">The sequence shown here is derived from an EMBL/GenBank/DDBJ whole genome shotgun (WGS) entry which is preliminary data.</text>
</comment>
<feature type="region of interest" description="Disordered" evidence="2">
    <location>
        <begin position="145"/>
        <end position="185"/>
    </location>
</feature>
<accession>A0A164LM49</accession>
<feature type="coiled-coil region" evidence="1">
    <location>
        <begin position="211"/>
        <end position="238"/>
    </location>
</feature>
<dbReference type="EMBL" id="LWGR01000007">
    <property type="protein sequence ID" value="KZM72559.1"/>
    <property type="molecule type" value="Genomic_DNA"/>
</dbReference>
<sequence length="284" mass="31666">MSTDATNSTAGTGAPRSLSPGEYSWQIRHDDRVTEHGVLALGSRHPWTSRAVDSCYDAASTFFVQECGYVVQESRDAILDARVEGRPAPRPPDTVAVILRDHEGAERVSMTGALVHRPVTDADVEDHREFLRACDEEDRRMIAARQQQLAQDPESLPPYFTDLTPDDDGDGYPPEPDVPADPRRRRADDLAYEAAELRDSVVDPEHCRHKLFQAERRLAEAKDQQRQAATAADDALREAAAARVARCAEYVTLWTARLAESTETYLRAAAFDAEADRVRRQPAR</sequence>
<evidence type="ECO:0000313" key="3">
    <source>
        <dbReference type="EMBL" id="KZM72559.1"/>
    </source>
</evidence>
<evidence type="ECO:0000256" key="2">
    <source>
        <dbReference type="SAM" id="MobiDB-lite"/>
    </source>
</evidence>
<dbReference type="STRING" id="455432.AWN90_27555"/>
<gene>
    <name evidence="3" type="ORF">AWN90_27555</name>
</gene>
<name>A0A164LM49_9NOCA</name>
<dbReference type="RefSeq" id="WP_067588580.1">
    <property type="nucleotide sequence ID" value="NZ_JABMCZ010000005.1"/>
</dbReference>
<proteinExistence type="predicted"/>
<feature type="compositionally biased region" description="Polar residues" evidence="2">
    <location>
        <begin position="1"/>
        <end position="11"/>
    </location>
</feature>
<keyword evidence="4" id="KW-1185">Reference proteome</keyword>
<dbReference type="OrthoDB" id="4549832at2"/>
<dbReference type="Proteomes" id="UP000076512">
    <property type="component" value="Unassembled WGS sequence"/>
</dbReference>
<evidence type="ECO:0000256" key="1">
    <source>
        <dbReference type="SAM" id="Coils"/>
    </source>
</evidence>
<dbReference type="AlphaFoldDB" id="A0A164LM49"/>
<organism evidence="3 4">
    <name type="scientific">Nocardia terpenica</name>
    <dbReference type="NCBI Taxonomy" id="455432"/>
    <lineage>
        <taxon>Bacteria</taxon>
        <taxon>Bacillati</taxon>
        <taxon>Actinomycetota</taxon>
        <taxon>Actinomycetes</taxon>
        <taxon>Mycobacteriales</taxon>
        <taxon>Nocardiaceae</taxon>
        <taxon>Nocardia</taxon>
    </lineage>
</organism>
<keyword evidence="1" id="KW-0175">Coiled coil</keyword>
<protein>
    <submittedName>
        <fullName evidence="3">Uncharacterized protein</fullName>
    </submittedName>
</protein>